<keyword evidence="8" id="KW-0492">Microsome</keyword>
<dbReference type="CDD" id="cd20628">
    <property type="entry name" value="CYP4"/>
    <property type="match status" value="1"/>
</dbReference>
<dbReference type="PANTHER" id="PTHR24291">
    <property type="entry name" value="CYTOCHROME P450 FAMILY 4"/>
    <property type="match status" value="1"/>
</dbReference>
<evidence type="ECO:0000256" key="3">
    <source>
        <dbReference type="ARBA" id="ARBA00004406"/>
    </source>
</evidence>
<dbReference type="InterPro" id="IPR050196">
    <property type="entry name" value="Cytochrome_P450_Monoox"/>
</dbReference>
<dbReference type="PANTHER" id="PTHR24291:SF189">
    <property type="entry name" value="CYTOCHROME P450 4C3-RELATED"/>
    <property type="match status" value="1"/>
</dbReference>
<dbReference type="SUPFAM" id="SSF48264">
    <property type="entry name" value="Cytochrome P450"/>
    <property type="match status" value="1"/>
</dbReference>
<evidence type="ECO:0000256" key="9">
    <source>
        <dbReference type="ARBA" id="ARBA00023002"/>
    </source>
</evidence>
<keyword evidence="12" id="KW-0472">Membrane</keyword>
<evidence type="ECO:0000256" key="7">
    <source>
        <dbReference type="ARBA" id="ARBA00022824"/>
    </source>
</evidence>
<evidence type="ECO:0000256" key="11">
    <source>
        <dbReference type="ARBA" id="ARBA00023033"/>
    </source>
</evidence>
<dbReference type="EMBL" id="GEDC01018313">
    <property type="protein sequence ID" value="JAS18985.1"/>
    <property type="molecule type" value="Transcribed_RNA"/>
</dbReference>
<dbReference type="GO" id="GO:0020037">
    <property type="term" value="F:heme binding"/>
    <property type="evidence" value="ECO:0007669"/>
    <property type="project" value="InterPro"/>
</dbReference>
<dbReference type="GO" id="GO:0005789">
    <property type="term" value="C:endoplasmic reticulum membrane"/>
    <property type="evidence" value="ECO:0007669"/>
    <property type="project" value="UniProtKB-SubCell"/>
</dbReference>
<comment type="cofactor">
    <cofactor evidence="1 13">
        <name>heme</name>
        <dbReference type="ChEBI" id="CHEBI:30413"/>
    </cofactor>
</comment>
<evidence type="ECO:0008006" key="16">
    <source>
        <dbReference type="Google" id="ProtNLM"/>
    </source>
</evidence>
<protein>
    <recommendedName>
        <fullName evidence="16">Cytochrome P450</fullName>
    </recommendedName>
</protein>
<dbReference type="InterPro" id="IPR017972">
    <property type="entry name" value="Cyt_P450_CS"/>
</dbReference>
<dbReference type="AlphaFoldDB" id="A0A1B6D052"/>
<evidence type="ECO:0000256" key="13">
    <source>
        <dbReference type="PIRSR" id="PIRSR602401-1"/>
    </source>
</evidence>
<dbReference type="PROSITE" id="PS00086">
    <property type="entry name" value="CYTOCHROME_P450"/>
    <property type="match status" value="1"/>
</dbReference>
<dbReference type="InterPro" id="IPR001128">
    <property type="entry name" value="Cyt_P450"/>
</dbReference>
<evidence type="ECO:0000256" key="12">
    <source>
        <dbReference type="ARBA" id="ARBA00023136"/>
    </source>
</evidence>
<evidence type="ECO:0000256" key="8">
    <source>
        <dbReference type="ARBA" id="ARBA00022848"/>
    </source>
</evidence>
<comment type="subcellular location">
    <subcellularLocation>
        <location evidence="3">Endoplasmic reticulum membrane</location>
        <topology evidence="3">Peripheral membrane protein</topology>
    </subcellularLocation>
    <subcellularLocation>
        <location evidence="2">Microsome membrane</location>
        <topology evidence="2">Peripheral membrane protein</topology>
    </subcellularLocation>
</comment>
<keyword evidence="5 13" id="KW-0349">Heme</keyword>
<dbReference type="GO" id="GO:0016705">
    <property type="term" value="F:oxidoreductase activity, acting on paired donors, with incorporation or reduction of molecular oxygen"/>
    <property type="evidence" value="ECO:0007669"/>
    <property type="project" value="InterPro"/>
</dbReference>
<evidence type="ECO:0000256" key="10">
    <source>
        <dbReference type="ARBA" id="ARBA00023004"/>
    </source>
</evidence>
<sequence>MNYLVLAVLVIVGLILSCIYLWPKWLKRCRIINKLELVPGPTALPLIGDTLTFVMKKEDLIPKVTTMINLYGPIVKGWSVVINGCLISKAEYIEKLLLSTEEIQKGSSYKFLEDWLGLGLLTSTGTKWFSHRKMLTPCFHFSILETFMDTFNKKCEIFLNKLKKIPPGSEYNIYEPISLLSLDTICDAVMGIDMKTQEETNNPLLSKYTSAIYLLTDVVVKRIFAPWLHPNFVFYSLTSTGKRFAKSIQNLHMFTNKVVQDKRLTLQNGNTKTAVQEDSSIGIKKKQCFLDLLLERSDRLNILTDEEVREEVDTFIFQGHDTTTSGLAWTLFCLGNHPNIQEKVYNELNTIFMDEQRNVTLNDLKEIKYLELVIKESLRLYPSVPFFHRCLRNDMKFGEYLIPAGVDVFVSAYHVHRSPEYYENPEEFNPDNFLPECIKNRPAFSYIPFSAGPRNCIGQKFAMMEMKTILAKTLLSFRIESVKKFKEFIPVADVILRPKSNELNVKLYPRQQPYPLNNLH</sequence>
<dbReference type="GO" id="GO:0005506">
    <property type="term" value="F:iron ion binding"/>
    <property type="evidence" value="ECO:0007669"/>
    <property type="project" value="InterPro"/>
</dbReference>
<dbReference type="InterPro" id="IPR002401">
    <property type="entry name" value="Cyt_P450_E_grp-I"/>
</dbReference>
<comment type="similarity">
    <text evidence="4 14">Belongs to the cytochrome P450 family.</text>
</comment>
<evidence type="ECO:0000256" key="14">
    <source>
        <dbReference type="RuleBase" id="RU000461"/>
    </source>
</evidence>
<keyword evidence="9 14" id="KW-0560">Oxidoreductase</keyword>
<dbReference type="InterPro" id="IPR036396">
    <property type="entry name" value="Cyt_P450_sf"/>
</dbReference>
<accession>A0A1B6D052</accession>
<keyword evidence="6 13" id="KW-0479">Metal-binding</keyword>
<dbReference type="Gene3D" id="1.10.630.10">
    <property type="entry name" value="Cytochrome P450"/>
    <property type="match status" value="1"/>
</dbReference>
<keyword evidence="11 14" id="KW-0503">Monooxygenase</keyword>
<proteinExistence type="inferred from homology"/>
<feature type="binding site" description="axial binding residue" evidence="13">
    <location>
        <position position="456"/>
    </location>
    <ligand>
        <name>heme</name>
        <dbReference type="ChEBI" id="CHEBI:30413"/>
    </ligand>
    <ligandPart>
        <name>Fe</name>
        <dbReference type="ChEBI" id="CHEBI:18248"/>
    </ligandPart>
</feature>
<gene>
    <name evidence="15" type="ORF">g.14509</name>
</gene>
<evidence type="ECO:0000256" key="4">
    <source>
        <dbReference type="ARBA" id="ARBA00010617"/>
    </source>
</evidence>
<evidence type="ECO:0000256" key="5">
    <source>
        <dbReference type="ARBA" id="ARBA00022617"/>
    </source>
</evidence>
<evidence type="ECO:0000256" key="2">
    <source>
        <dbReference type="ARBA" id="ARBA00004174"/>
    </source>
</evidence>
<dbReference type="GO" id="GO:0004497">
    <property type="term" value="F:monooxygenase activity"/>
    <property type="evidence" value="ECO:0007669"/>
    <property type="project" value="UniProtKB-KW"/>
</dbReference>
<reference evidence="15" key="1">
    <citation type="submission" date="2015-12" db="EMBL/GenBank/DDBJ databases">
        <title>De novo transcriptome assembly of four potential Pierce s Disease insect vectors from Arizona vineyards.</title>
        <authorList>
            <person name="Tassone E.E."/>
        </authorList>
    </citation>
    <scope>NUCLEOTIDE SEQUENCE</scope>
</reference>
<name>A0A1B6D052_9HEMI</name>
<dbReference type="Pfam" id="PF00067">
    <property type="entry name" value="p450"/>
    <property type="match status" value="1"/>
</dbReference>
<dbReference type="PRINTS" id="PR00463">
    <property type="entry name" value="EP450I"/>
</dbReference>
<keyword evidence="10 13" id="KW-0408">Iron</keyword>
<organism evidence="15">
    <name type="scientific">Clastoptera arizonana</name>
    <name type="common">Arizona spittle bug</name>
    <dbReference type="NCBI Taxonomy" id="38151"/>
    <lineage>
        <taxon>Eukaryota</taxon>
        <taxon>Metazoa</taxon>
        <taxon>Ecdysozoa</taxon>
        <taxon>Arthropoda</taxon>
        <taxon>Hexapoda</taxon>
        <taxon>Insecta</taxon>
        <taxon>Pterygota</taxon>
        <taxon>Neoptera</taxon>
        <taxon>Paraneoptera</taxon>
        <taxon>Hemiptera</taxon>
        <taxon>Auchenorrhyncha</taxon>
        <taxon>Cercopoidea</taxon>
        <taxon>Clastopteridae</taxon>
        <taxon>Clastoptera</taxon>
    </lineage>
</organism>
<evidence type="ECO:0000256" key="6">
    <source>
        <dbReference type="ARBA" id="ARBA00022723"/>
    </source>
</evidence>
<evidence type="ECO:0000256" key="1">
    <source>
        <dbReference type="ARBA" id="ARBA00001971"/>
    </source>
</evidence>
<keyword evidence="7" id="KW-0256">Endoplasmic reticulum</keyword>
<dbReference type="PRINTS" id="PR00385">
    <property type="entry name" value="P450"/>
</dbReference>
<evidence type="ECO:0000313" key="15">
    <source>
        <dbReference type="EMBL" id="JAS18985.1"/>
    </source>
</evidence>